<protein>
    <submittedName>
        <fullName evidence="2">Uncharacterized protein</fullName>
    </submittedName>
</protein>
<feature type="non-terminal residue" evidence="2">
    <location>
        <position position="1"/>
    </location>
</feature>
<evidence type="ECO:0000256" key="1">
    <source>
        <dbReference type="SAM" id="Phobius"/>
    </source>
</evidence>
<organism evidence="2 3">
    <name type="scientific">Candidula unifasciata</name>
    <dbReference type="NCBI Taxonomy" id="100452"/>
    <lineage>
        <taxon>Eukaryota</taxon>
        <taxon>Metazoa</taxon>
        <taxon>Spiralia</taxon>
        <taxon>Lophotrochozoa</taxon>
        <taxon>Mollusca</taxon>
        <taxon>Gastropoda</taxon>
        <taxon>Heterobranchia</taxon>
        <taxon>Euthyneura</taxon>
        <taxon>Panpulmonata</taxon>
        <taxon>Eupulmonata</taxon>
        <taxon>Stylommatophora</taxon>
        <taxon>Helicina</taxon>
        <taxon>Helicoidea</taxon>
        <taxon>Geomitridae</taxon>
        <taxon>Candidula</taxon>
    </lineage>
</organism>
<feature type="transmembrane region" description="Helical" evidence="1">
    <location>
        <begin position="6"/>
        <end position="28"/>
    </location>
</feature>
<gene>
    <name evidence="2" type="ORF">CUNI_LOCUS19419</name>
</gene>
<keyword evidence="1" id="KW-1133">Transmembrane helix</keyword>
<proteinExistence type="predicted"/>
<sequence length="74" mass="8457">GKNKIMVLVVRMILYICPVVRVVTLLYLCPHFQFGRSVVSTHDMDDYAQLGEDVVDTTSDKLFTMMDTEEADEI</sequence>
<evidence type="ECO:0000313" key="3">
    <source>
        <dbReference type="Proteomes" id="UP000678393"/>
    </source>
</evidence>
<comment type="caution">
    <text evidence="2">The sequence shown here is derived from an EMBL/GenBank/DDBJ whole genome shotgun (WGS) entry which is preliminary data.</text>
</comment>
<keyword evidence="1" id="KW-0472">Membrane</keyword>
<keyword evidence="1" id="KW-0812">Transmembrane</keyword>
<accession>A0A8S4A670</accession>
<reference evidence="2" key="1">
    <citation type="submission" date="2021-04" db="EMBL/GenBank/DDBJ databases">
        <authorList>
            <consortium name="Molecular Ecology Group"/>
        </authorList>
    </citation>
    <scope>NUCLEOTIDE SEQUENCE</scope>
</reference>
<dbReference type="Proteomes" id="UP000678393">
    <property type="component" value="Unassembled WGS sequence"/>
</dbReference>
<keyword evidence="3" id="KW-1185">Reference proteome</keyword>
<dbReference type="AlphaFoldDB" id="A0A8S4A670"/>
<evidence type="ECO:0000313" key="2">
    <source>
        <dbReference type="EMBL" id="CAG5133861.1"/>
    </source>
</evidence>
<name>A0A8S4A670_9EUPU</name>
<dbReference type="EMBL" id="CAJHNH020006545">
    <property type="protein sequence ID" value="CAG5133861.1"/>
    <property type="molecule type" value="Genomic_DNA"/>
</dbReference>